<evidence type="ECO:0000313" key="12">
    <source>
        <dbReference type="EMBL" id="KAI1699818.1"/>
    </source>
</evidence>
<keyword evidence="8 10" id="KW-0333">Golgi apparatus</keyword>
<evidence type="ECO:0000256" key="6">
    <source>
        <dbReference type="ARBA" id="ARBA00022968"/>
    </source>
</evidence>
<feature type="chain" id="PRO_5042058741" description="Hexosyltransferase" evidence="11">
    <location>
        <begin position="20"/>
        <end position="436"/>
    </location>
</feature>
<dbReference type="EMBL" id="JAKKPZ010000166">
    <property type="protein sequence ID" value="KAI1699818.1"/>
    <property type="molecule type" value="Genomic_DNA"/>
</dbReference>
<evidence type="ECO:0000256" key="1">
    <source>
        <dbReference type="ARBA" id="ARBA00004323"/>
    </source>
</evidence>
<dbReference type="Proteomes" id="UP001201812">
    <property type="component" value="Unassembled WGS sequence"/>
</dbReference>
<dbReference type="InterPro" id="IPR002659">
    <property type="entry name" value="Glyco_trans_31"/>
</dbReference>
<evidence type="ECO:0000256" key="5">
    <source>
        <dbReference type="ARBA" id="ARBA00022692"/>
    </source>
</evidence>
<reference evidence="12" key="1">
    <citation type="submission" date="2022-01" db="EMBL/GenBank/DDBJ databases">
        <title>Genome Sequence Resource for Two Populations of Ditylenchus destructor, the Migratory Endoparasitic Phytonematode.</title>
        <authorList>
            <person name="Zhang H."/>
            <person name="Lin R."/>
            <person name="Xie B."/>
        </authorList>
    </citation>
    <scope>NUCLEOTIDE SEQUENCE</scope>
    <source>
        <strain evidence="12">BazhouSP</strain>
    </source>
</reference>
<evidence type="ECO:0000313" key="13">
    <source>
        <dbReference type="Proteomes" id="UP001201812"/>
    </source>
</evidence>
<gene>
    <name evidence="12" type="ORF">DdX_17109</name>
</gene>
<proteinExistence type="inferred from homology"/>
<evidence type="ECO:0000256" key="7">
    <source>
        <dbReference type="ARBA" id="ARBA00022989"/>
    </source>
</evidence>
<comment type="caution">
    <text evidence="12">The sequence shown here is derived from an EMBL/GenBank/DDBJ whole genome shotgun (WGS) entry which is preliminary data.</text>
</comment>
<comment type="subcellular location">
    <subcellularLocation>
        <location evidence="1 10">Golgi apparatus membrane</location>
        <topology evidence="1 10">Single-pass type II membrane protein</topology>
    </subcellularLocation>
</comment>
<evidence type="ECO:0000256" key="9">
    <source>
        <dbReference type="ARBA" id="ARBA00023136"/>
    </source>
</evidence>
<sequence length="436" mass="50299">MMYGFRFIFIVWLIIPVLSQYFNNDDKVVLDHDYKKSFLVKAQHPDFYKIPLRQLDQIGRGGYTGEQNWSLPHEFTLAYSNENWTFYVQEPSENTKKACKNAKILIVVYVVPERFAVRKAIRESWANNLADGIVLKFILGMRDNSTVNNMILEELQKNDDLILTTLSDTYRTLFLKVAASFHWHQTFCSSAQYFLKTDDDITVSVDRLQYWIDKRLDSFRKKDPAVIFGALWKGMKPERDTKNKYYASEEEWPLDIYLDFMSGSVYLLTDEAVKKIVATMGLVHTITLEDVLYTGIVAKEAGIKKIDASKVLFPMGQRAVNTPTEDCFDNVPLLSACNYFWNDLSQPKLHHKYLDDLVSLNCSKNECFYKCKEKHKNKEINFGAGQRLIDGSTSMSTMTSNNMPNATQENISQNTTPNNFISVFGFVIIVLSLYNI</sequence>
<dbReference type="GO" id="GO:0000139">
    <property type="term" value="C:Golgi membrane"/>
    <property type="evidence" value="ECO:0007669"/>
    <property type="project" value="UniProtKB-SubCell"/>
</dbReference>
<dbReference type="PANTHER" id="PTHR11214">
    <property type="entry name" value="BETA-1,3-N-ACETYLGLUCOSAMINYLTRANSFERASE"/>
    <property type="match status" value="1"/>
</dbReference>
<dbReference type="PANTHER" id="PTHR11214:SF3">
    <property type="entry name" value="BETA-1,3-GALACTOSYLTRANSFERASE 6"/>
    <property type="match status" value="1"/>
</dbReference>
<evidence type="ECO:0000256" key="11">
    <source>
        <dbReference type="SAM" id="SignalP"/>
    </source>
</evidence>
<keyword evidence="13" id="KW-1185">Reference proteome</keyword>
<evidence type="ECO:0000256" key="4">
    <source>
        <dbReference type="ARBA" id="ARBA00022679"/>
    </source>
</evidence>
<keyword evidence="5" id="KW-0812">Transmembrane</keyword>
<evidence type="ECO:0000256" key="8">
    <source>
        <dbReference type="ARBA" id="ARBA00023034"/>
    </source>
</evidence>
<keyword evidence="7" id="KW-1133">Transmembrane helix</keyword>
<protein>
    <recommendedName>
        <fullName evidence="10">Hexosyltransferase</fullName>
        <ecNumber evidence="10">2.4.1.-</ecNumber>
    </recommendedName>
</protein>
<dbReference type="AlphaFoldDB" id="A0AAD4MMT8"/>
<keyword evidence="9" id="KW-0472">Membrane</keyword>
<feature type="signal peptide" evidence="11">
    <location>
        <begin position="1"/>
        <end position="19"/>
    </location>
</feature>
<comment type="similarity">
    <text evidence="2 10">Belongs to the glycosyltransferase 31 family.</text>
</comment>
<keyword evidence="6" id="KW-0735">Signal-anchor</keyword>
<dbReference type="Gene3D" id="3.90.550.50">
    <property type="match status" value="1"/>
</dbReference>
<keyword evidence="11" id="KW-0732">Signal</keyword>
<organism evidence="12 13">
    <name type="scientific">Ditylenchus destructor</name>
    <dbReference type="NCBI Taxonomy" id="166010"/>
    <lineage>
        <taxon>Eukaryota</taxon>
        <taxon>Metazoa</taxon>
        <taxon>Ecdysozoa</taxon>
        <taxon>Nematoda</taxon>
        <taxon>Chromadorea</taxon>
        <taxon>Rhabditida</taxon>
        <taxon>Tylenchina</taxon>
        <taxon>Tylenchomorpha</taxon>
        <taxon>Sphaerularioidea</taxon>
        <taxon>Anguinidae</taxon>
        <taxon>Anguininae</taxon>
        <taxon>Ditylenchus</taxon>
    </lineage>
</organism>
<keyword evidence="4" id="KW-0808">Transferase</keyword>
<dbReference type="GO" id="GO:0016758">
    <property type="term" value="F:hexosyltransferase activity"/>
    <property type="evidence" value="ECO:0007669"/>
    <property type="project" value="InterPro"/>
</dbReference>
<evidence type="ECO:0000256" key="3">
    <source>
        <dbReference type="ARBA" id="ARBA00022676"/>
    </source>
</evidence>
<dbReference type="EC" id="2.4.1.-" evidence="10"/>
<dbReference type="Pfam" id="PF01762">
    <property type="entry name" value="Galactosyl_T"/>
    <property type="match status" value="1"/>
</dbReference>
<accession>A0AAD4MMT8</accession>
<evidence type="ECO:0000256" key="2">
    <source>
        <dbReference type="ARBA" id="ARBA00008661"/>
    </source>
</evidence>
<evidence type="ECO:0000256" key="10">
    <source>
        <dbReference type="RuleBase" id="RU363063"/>
    </source>
</evidence>
<dbReference type="GO" id="GO:0006493">
    <property type="term" value="P:protein O-linked glycosylation"/>
    <property type="evidence" value="ECO:0007669"/>
    <property type="project" value="TreeGrafter"/>
</dbReference>
<keyword evidence="3 10" id="KW-0328">Glycosyltransferase</keyword>
<name>A0AAD4MMT8_9BILA</name>